<dbReference type="Gene3D" id="2.60.120.40">
    <property type="match status" value="1"/>
</dbReference>
<dbReference type="OrthoDB" id="6138508at2759"/>
<evidence type="ECO:0000259" key="3">
    <source>
        <dbReference type="Pfam" id="PF00386"/>
    </source>
</evidence>
<dbReference type="InterPro" id="IPR008983">
    <property type="entry name" value="Tumour_necrosis_fac-like_dom"/>
</dbReference>
<keyword evidence="5" id="KW-1185">Reference proteome</keyword>
<gene>
    <name evidence="4" type="ORF">MCOR_16014</name>
</gene>
<evidence type="ECO:0000256" key="2">
    <source>
        <dbReference type="SAM" id="SignalP"/>
    </source>
</evidence>
<feature type="coiled-coil region" evidence="1">
    <location>
        <begin position="112"/>
        <end position="175"/>
    </location>
</feature>
<accession>A0A6J8BBM1</accession>
<dbReference type="SUPFAM" id="SSF49842">
    <property type="entry name" value="TNF-like"/>
    <property type="match status" value="1"/>
</dbReference>
<feature type="signal peptide" evidence="2">
    <location>
        <begin position="1"/>
        <end position="16"/>
    </location>
</feature>
<evidence type="ECO:0000313" key="5">
    <source>
        <dbReference type="Proteomes" id="UP000507470"/>
    </source>
</evidence>
<reference evidence="4 5" key="1">
    <citation type="submission" date="2020-06" db="EMBL/GenBank/DDBJ databases">
        <authorList>
            <person name="Li R."/>
            <person name="Bekaert M."/>
        </authorList>
    </citation>
    <scope>NUCLEOTIDE SEQUENCE [LARGE SCALE GENOMIC DNA]</scope>
    <source>
        <strain evidence="5">wild</strain>
    </source>
</reference>
<dbReference type="Proteomes" id="UP000507470">
    <property type="component" value="Unassembled WGS sequence"/>
</dbReference>
<feature type="domain" description="C1q" evidence="3">
    <location>
        <begin position="261"/>
        <end position="362"/>
    </location>
</feature>
<feature type="chain" id="PRO_5026802112" description="C1q domain-containing protein" evidence="2">
    <location>
        <begin position="17"/>
        <end position="379"/>
    </location>
</feature>
<dbReference type="AlphaFoldDB" id="A0A6J8BBM1"/>
<dbReference type="EMBL" id="CACVKT020002809">
    <property type="protein sequence ID" value="CAC5380019.1"/>
    <property type="molecule type" value="Genomic_DNA"/>
</dbReference>
<evidence type="ECO:0000256" key="1">
    <source>
        <dbReference type="SAM" id="Coils"/>
    </source>
</evidence>
<sequence>MRIVLMRFILLATARGFLLEPGHTANQTGKNECLPLGTYLSDKEDLRHQMDKLQRENEQKLHILTSQLQTRLSAFEGKISENDRKNETLELASLEKKYKELGFNHTLLQQENKLLRDKYSYLESEIKRLQNTTAETSKNISELQQLKSINQALDFRAVQNKVHSLEQQSNLLTNNQNARNQDFMALYNVTKVSNKHVDELQQSFTNHLQRFDTSRNETLVHIFKIQSQQNASSFEMRNAFTKIKTLEGQAADNSKKVALTACVTSEQKFSDGVVRFSTVKFQVGINNIDTFKSSGKFVCEIPGLYYISAHIYTSTKGYGFEVKKNGMVIATSASDSTSTYSTNPISTVVELQLKDTLYMSTSIHLIRGVYSCLSIMKVK</sequence>
<keyword evidence="1" id="KW-0175">Coiled coil</keyword>
<proteinExistence type="predicted"/>
<protein>
    <recommendedName>
        <fullName evidence="3">C1q domain-containing protein</fullName>
    </recommendedName>
</protein>
<organism evidence="4 5">
    <name type="scientific">Mytilus coruscus</name>
    <name type="common">Sea mussel</name>
    <dbReference type="NCBI Taxonomy" id="42192"/>
    <lineage>
        <taxon>Eukaryota</taxon>
        <taxon>Metazoa</taxon>
        <taxon>Spiralia</taxon>
        <taxon>Lophotrochozoa</taxon>
        <taxon>Mollusca</taxon>
        <taxon>Bivalvia</taxon>
        <taxon>Autobranchia</taxon>
        <taxon>Pteriomorphia</taxon>
        <taxon>Mytilida</taxon>
        <taxon>Mytiloidea</taxon>
        <taxon>Mytilidae</taxon>
        <taxon>Mytilinae</taxon>
        <taxon>Mytilus</taxon>
    </lineage>
</organism>
<evidence type="ECO:0000313" key="4">
    <source>
        <dbReference type="EMBL" id="CAC5380019.1"/>
    </source>
</evidence>
<dbReference type="InterPro" id="IPR001073">
    <property type="entry name" value="C1q_dom"/>
</dbReference>
<name>A0A6J8BBM1_MYTCO</name>
<feature type="coiled-coil region" evidence="1">
    <location>
        <begin position="36"/>
        <end position="63"/>
    </location>
</feature>
<keyword evidence="2" id="KW-0732">Signal</keyword>
<dbReference type="Pfam" id="PF00386">
    <property type="entry name" value="C1q"/>
    <property type="match status" value="1"/>
</dbReference>